<dbReference type="Pfam" id="PF00534">
    <property type="entry name" value="Glycos_transf_1"/>
    <property type="match status" value="1"/>
</dbReference>
<feature type="compositionally biased region" description="Low complexity" evidence="3">
    <location>
        <begin position="441"/>
        <end position="458"/>
    </location>
</feature>
<keyword evidence="1 6" id="KW-0328">Glycosyltransferase</keyword>
<evidence type="ECO:0000259" key="4">
    <source>
        <dbReference type="Pfam" id="PF00534"/>
    </source>
</evidence>
<organism evidence="6 7">
    <name type="scientific">Curtobacterium subtropicum</name>
    <dbReference type="NCBI Taxonomy" id="3055138"/>
    <lineage>
        <taxon>Bacteria</taxon>
        <taxon>Bacillati</taxon>
        <taxon>Actinomycetota</taxon>
        <taxon>Actinomycetes</taxon>
        <taxon>Micrococcales</taxon>
        <taxon>Microbacteriaceae</taxon>
        <taxon>Curtobacterium</taxon>
    </lineage>
</organism>
<keyword evidence="7" id="KW-1185">Reference proteome</keyword>
<evidence type="ECO:0000313" key="7">
    <source>
        <dbReference type="Proteomes" id="UP001235720"/>
    </source>
</evidence>
<dbReference type="GO" id="GO:0016757">
    <property type="term" value="F:glycosyltransferase activity"/>
    <property type="evidence" value="ECO:0007669"/>
    <property type="project" value="UniProtKB-KW"/>
</dbReference>
<dbReference type="EC" id="2.4.-.-" evidence="6"/>
<dbReference type="SUPFAM" id="SSF53756">
    <property type="entry name" value="UDP-Glycosyltransferase/glycogen phosphorylase"/>
    <property type="match status" value="1"/>
</dbReference>
<protein>
    <submittedName>
        <fullName evidence="6">Glycosyltransferase</fullName>
        <ecNumber evidence="6">2.4.-.-</ecNumber>
    </submittedName>
</protein>
<dbReference type="Proteomes" id="UP001235720">
    <property type="component" value="Unassembled WGS sequence"/>
</dbReference>
<proteinExistence type="predicted"/>
<name>A0ABT7THT6_9MICO</name>
<comment type="caution">
    <text evidence="6">The sequence shown here is derived from an EMBL/GenBank/DDBJ whole genome shotgun (WGS) entry which is preliminary data.</text>
</comment>
<dbReference type="PANTHER" id="PTHR12526">
    <property type="entry name" value="GLYCOSYLTRANSFERASE"/>
    <property type="match status" value="1"/>
</dbReference>
<dbReference type="PANTHER" id="PTHR12526:SF635">
    <property type="entry name" value="GLYCOSYL TRANSFERASE GROUP 1"/>
    <property type="match status" value="1"/>
</dbReference>
<reference evidence="6 7" key="1">
    <citation type="submission" date="2023-06" db="EMBL/GenBank/DDBJ databases">
        <authorList>
            <person name="Feng G."/>
            <person name="Li J."/>
            <person name="Zhu H."/>
        </authorList>
    </citation>
    <scope>NUCLEOTIDE SEQUENCE [LARGE SCALE GENOMIC DNA]</scope>
    <source>
        <strain evidence="6 7">RHCJP20</strain>
    </source>
</reference>
<feature type="domain" description="Glycosyl transferase family 1" evidence="4">
    <location>
        <begin position="214"/>
        <end position="383"/>
    </location>
</feature>
<evidence type="ECO:0000259" key="5">
    <source>
        <dbReference type="Pfam" id="PF13439"/>
    </source>
</evidence>
<evidence type="ECO:0000256" key="1">
    <source>
        <dbReference type="ARBA" id="ARBA00022676"/>
    </source>
</evidence>
<keyword evidence="2 6" id="KW-0808">Transferase</keyword>
<feature type="region of interest" description="Disordered" evidence="3">
    <location>
        <begin position="419"/>
        <end position="468"/>
    </location>
</feature>
<sequence>MKIAMVSEHASPLAVLGGVDAGGQNVHVAELSGALADRGHQVTVYTRRDDADQPVRVLLRPGVEVVHVDAGPARHVPKDDLFPFMGTFASVLAAEWFVDRPDVVHGHFWMSGHAALEAVKQVHARTGGVRIPVVQTFHALGVVKRRHQGTADTSPAEREWIEPAVGRSVDQVVATCSDEAFELKALGVPLHAISVVPCGVDTDLFRPDGPVEERGRPFRVLTASRLVRRKGVGTTIAALARLLDEGREAELVVVGGAGTAGADLADDPEYQRLDALARSLGVREHVTFRGQLGQHDMPAVYRSADVVVCAPWYEPFGIVPLEAMACGRPVVASSVGGLIDTVVEDATGLHVPPRDEDAVAAAVGAILDDPERREAYGRAGRERAKARYTWHKVAAESERVYERLVAGAANALAAPAAAATGTDTAPVSNDPVTITPATTIPGARPGRAGRTARPTPAALPHQTERTAR</sequence>
<evidence type="ECO:0000256" key="3">
    <source>
        <dbReference type="SAM" id="MobiDB-lite"/>
    </source>
</evidence>
<dbReference type="Pfam" id="PF13439">
    <property type="entry name" value="Glyco_transf_4"/>
    <property type="match status" value="1"/>
</dbReference>
<feature type="domain" description="Glycosyltransferase subfamily 4-like N-terminal" evidence="5">
    <location>
        <begin position="22"/>
        <end position="203"/>
    </location>
</feature>
<dbReference type="InterPro" id="IPR028098">
    <property type="entry name" value="Glyco_trans_4-like_N"/>
</dbReference>
<dbReference type="EMBL" id="JAUCMM010000008">
    <property type="protein sequence ID" value="MDM7889145.1"/>
    <property type="molecule type" value="Genomic_DNA"/>
</dbReference>
<evidence type="ECO:0000313" key="6">
    <source>
        <dbReference type="EMBL" id="MDM7889145.1"/>
    </source>
</evidence>
<gene>
    <name evidence="6" type="ORF">QUG98_11845</name>
</gene>
<dbReference type="Gene3D" id="3.40.50.2000">
    <property type="entry name" value="Glycogen Phosphorylase B"/>
    <property type="match status" value="2"/>
</dbReference>
<accession>A0ABT7THT6</accession>
<dbReference type="RefSeq" id="WP_289470718.1">
    <property type="nucleotide sequence ID" value="NZ_JAUCMM010000008.1"/>
</dbReference>
<evidence type="ECO:0000256" key="2">
    <source>
        <dbReference type="ARBA" id="ARBA00022679"/>
    </source>
</evidence>
<dbReference type="InterPro" id="IPR001296">
    <property type="entry name" value="Glyco_trans_1"/>
</dbReference>
<feature type="compositionally biased region" description="Polar residues" evidence="3">
    <location>
        <begin position="426"/>
        <end position="438"/>
    </location>
</feature>